<comment type="caution">
    <text evidence="1">The sequence shown here is derived from an EMBL/GenBank/DDBJ whole genome shotgun (WGS) entry which is preliminary data.</text>
</comment>
<name>A0A7Z0AAM1_9MICO</name>
<evidence type="ECO:0000313" key="1">
    <source>
        <dbReference type="EMBL" id="NYI67352.1"/>
    </source>
</evidence>
<dbReference type="EMBL" id="JACBZP010000001">
    <property type="protein sequence ID" value="NYI67352.1"/>
    <property type="molecule type" value="Genomic_DNA"/>
</dbReference>
<dbReference type="Proteomes" id="UP000539111">
    <property type="component" value="Unassembled WGS sequence"/>
</dbReference>
<gene>
    <name evidence="1" type="ORF">BJY26_001658</name>
</gene>
<evidence type="ECO:0000313" key="2">
    <source>
        <dbReference type="Proteomes" id="UP000539111"/>
    </source>
</evidence>
<proteinExistence type="predicted"/>
<accession>A0A7Z0AAM1</accession>
<organism evidence="1 2">
    <name type="scientific">Spelaeicoccus albus</name>
    <dbReference type="NCBI Taxonomy" id="1280376"/>
    <lineage>
        <taxon>Bacteria</taxon>
        <taxon>Bacillati</taxon>
        <taxon>Actinomycetota</taxon>
        <taxon>Actinomycetes</taxon>
        <taxon>Micrococcales</taxon>
        <taxon>Brevibacteriaceae</taxon>
        <taxon>Spelaeicoccus</taxon>
    </lineage>
</organism>
<protein>
    <submittedName>
        <fullName evidence="1">Uncharacterized protein</fullName>
    </submittedName>
</protein>
<dbReference type="RefSeq" id="WP_179427258.1">
    <property type="nucleotide sequence ID" value="NZ_JACBZP010000001.1"/>
</dbReference>
<reference evidence="1 2" key="1">
    <citation type="submission" date="2020-07" db="EMBL/GenBank/DDBJ databases">
        <title>Sequencing the genomes of 1000 actinobacteria strains.</title>
        <authorList>
            <person name="Klenk H.-P."/>
        </authorList>
    </citation>
    <scope>NUCLEOTIDE SEQUENCE [LARGE SCALE GENOMIC DNA]</scope>
    <source>
        <strain evidence="1 2">DSM 26341</strain>
    </source>
</reference>
<keyword evidence="2" id="KW-1185">Reference proteome</keyword>
<dbReference type="AlphaFoldDB" id="A0A7Z0AAM1"/>
<sequence>MTVTGCNEDSPELEESEIFVSEIYGSVNADPDLSVPVREESRTWRRVLRAFTSPR</sequence>